<feature type="compositionally biased region" description="Low complexity" evidence="3">
    <location>
        <begin position="310"/>
        <end position="322"/>
    </location>
</feature>
<evidence type="ECO:0000256" key="3">
    <source>
        <dbReference type="SAM" id="MobiDB-lite"/>
    </source>
</evidence>
<dbReference type="InterPro" id="IPR057683">
    <property type="entry name" value="DUF7923"/>
</dbReference>
<evidence type="ECO:0000313" key="6">
    <source>
        <dbReference type="Proteomes" id="UP001583177"/>
    </source>
</evidence>
<evidence type="ECO:0000256" key="2">
    <source>
        <dbReference type="SAM" id="Coils"/>
    </source>
</evidence>
<feature type="zinc finger region" description="C3H1-type" evidence="1">
    <location>
        <begin position="397"/>
        <end position="420"/>
    </location>
</feature>
<feature type="domain" description="C3H1-type" evidence="4">
    <location>
        <begin position="397"/>
        <end position="420"/>
    </location>
</feature>
<reference evidence="5 6" key="1">
    <citation type="journal article" date="2024" name="IMA Fungus">
        <title>IMA Genome - F19 : A genome assembly and annotation guide to empower mycologists, including annotated draft genome sequences of Ceratocystis pirilliformis, Diaporthe australafricana, Fusarium ophioides, Paecilomyces lecythidis, and Sporothrix stenoceras.</title>
        <authorList>
            <person name="Aylward J."/>
            <person name="Wilson A.M."/>
            <person name="Visagie C.M."/>
            <person name="Spraker J."/>
            <person name="Barnes I."/>
            <person name="Buitendag C."/>
            <person name="Ceriani C."/>
            <person name="Del Mar Angel L."/>
            <person name="du Plessis D."/>
            <person name="Fuchs T."/>
            <person name="Gasser K."/>
            <person name="Kramer D."/>
            <person name="Li W."/>
            <person name="Munsamy K."/>
            <person name="Piso A."/>
            <person name="Price J.L."/>
            <person name="Sonnekus B."/>
            <person name="Thomas C."/>
            <person name="van der Nest A."/>
            <person name="van Dijk A."/>
            <person name="van Heerden A."/>
            <person name="van Vuuren N."/>
            <person name="Yilmaz N."/>
            <person name="Duong T.A."/>
            <person name="van der Merwe N.A."/>
            <person name="Wingfield M.J."/>
            <person name="Wingfield B.D."/>
        </authorList>
    </citation>
    <scope>NUCLEOTIDE SEQUENCE [LARGE SCALE GENOMIC DNA]</scope>
    <source>
        <strain evidence="5 6">CMW 18300</strain>
    </source>
</reference>
<dbReference type="InterPro" id="IPR000571">
    <property type="entry name" value="Znf_CCCH"/>
</dbReference>
<dbReference type="PANTHER" id="PTHR37543">
    <property type="entry name" value="CCCH ZINC FINGER DNA BINDING PROTEIN (AFU_ORTHOLOGUE AFUA_5G12760)"/>
    <property type="match status" value="1"/>
</dbReference>
<comment type="caution">
    <text evidence="5">The sequence shown here is derived from an EMBL/GenBank/DDBJ whole genome shotgun (WGS) entry which is preliminary data.</text>
</comment>
<dbReference type="InterPro" id="IPR057654">
    <property type="entry name" value="Znf-CCCH_tandem"/>
</dbReference>
<feature type="region of interest" description="Disordered" evidence="3">
    <location>
        <begin position="309"/>
        <end position="329"/>
    </location>
</feature>
<evidence type="ECO:0000259" key="4">
    <source>
        <dbReference type="PROSITE" id="PS50103"/>
    </source>
</evidence>
<sequence>MDGLADSESFKACYAQFRQADKDRDVLITQLLSNYEDLQIRYHSVMNQLEDEKENREIWQRETRDARKQLNQSRLANESHPFVVVIIDGDGAKFRDEYFRAGDNGGGQAAQQLKTQIKLQLQETYPDTAIDNWNILVFFYANMDGLAKTLASHRILNTWTDLQKFASGFGRANSLFSFVDVGYGKDKADHKCQAMLKLMLHASSCRHVFFGPCLDNGYLNLLEEYKHDALKRDKLTLVATEPAGAGFVSLGFNIVAFPNVFRSIPMDCVSTRYPASPSSHSSHDIGIQPFPPAPGSTPALGQYAMSEADSNGSANSISNGSGSTNGGGNNGGSTWAVTAKLSNGPIFDIYSKQKPLPKLKYTLFNAANMRVDERLPAADPMALRSLECKARAQGCNFCNYYHLTGSCDKNGNCEYQHEAKLSQSERLALWHKSRGIVCSDQQWCESPYCLSGHHCKNVYDGRPCIWGTRCFFKDSHEADLKATLKVFEDGTREVLAN</sequence>
<organism evidence="5 6">
    <name type="scientific">Diaporthe australafricana</name>
    <dbReference type="NCBI Taxonomy" id="127596"/>
    <lineage>
        <taxon>Eukaryota</taxon>
        <taxon>Fungi</taxon>
        <taxon>Dikarya</taxon>
        <taxon>Ascomycota</taxon>
        <taxon>Pezizomycotina</taxon>
        <taxon>Sordariomycetes</taxon>
        <taxon>Sordariomycetidae</taxon>
        <taxon>Diaporthales</taxon>
        <taxon>Diaporthaceae</taxon>
        <taxon>Diaporthe</taxon>
    </lineage>
</organism>
<keyword evidence="1" id="KW-0862">Zinc</keyword>
<dbReference type="Proteomes" id="UP001583177">
    <property type="component" value="Unassembled WGS sequence"/>
</dbReference>
<feature type="coiled-coil region" evidence="2">
    <location>
        <begin position="35"/>
        <end position="69"/>
    </location>
</feature>
<keyword evidence="1" id="KW-0479">Metal-binding</keyword>
<evidence type="ECO:0000256" key="1">
    <source>
        <dbReference type="PROSITE-ProRule" id="PRU00723"/>
    </source>
</evidence>
<dbReference type="PANTHER" id="PTHR37543:SF1">
    <property type="entry name" value="CCCH ZINC FINGER DNA BINDING PROTEIN (AFU_ORTHOLOGUE AFUA_5G12760)"/>
    <property type="match status" value="1"/>
</dbReference>
<dbReference type="EMBL" id="JAWRVE010000260">
    <property type="protein sequence ID" value="KAL1846689.1"/>
    <property type="molecule type" value="Genomic_DNA"/>
</dbReference>
<protein>
    <recommendedName>
        <fullName evidence="4">C3H1-type domain-containing protein</fullName>
    </recommendedName>
</protein>
<accession>A0ABR3VW76</accession>
<dbReference type="PROSITE" id="PS50103">
    <property type="entry name" value="ZF_C3H1"/>
    <property type="match status" value="1"/>
</dbReference>
<keyword evidence="2" id="KW-0175">Coiled coil</keyword>
<keyword evidence="6" id="KW-1185">Reference proteome</keyword>
<proteinExistence type="predicted"/>
<dbReference type="Pfam" id="PF25543">
    <property type="entry name" value="zf-CCCH_tandem"/>
    <property type="match status" value="1"/>
</dbReference>
<evidence type="ECO:0000313" key="5">
    <source>
        <dbReference type="EMBL" id="KAL1846689.1"/>
    </source>
</evidence>
<dbReference type="Pfam" id="PF25540">
    <property type="entry name" value="DUF7923"/>
    <property type="match status" value="1"/>
</dbReference>
<gene>
    <name evidence="5" type="ORF">Daus18300_014177</name>
</gene>
<keyword evidence="1" id="KW-0863">Zinc-finger</keyword>
<name>A0ABR3VW76_9PEZI</name>